<dbReference type="HOGENOM" id="CLU_005260_4_1_1"/>
<evidence type="ECO:0000256" key="1">
    <source>
        <dbReference type="ARBA" id="ARBA00004123"/>
    </source>
</evidence>
<dbReference type="GO" id="GO:0036297">
    <property type="term" value="P:interstrand cross-link repair"/>
    <property type="evidence" value="ECO:0007669"/>
    <property type="project" value="TreeGrafter"/>
</dbReference>
<keyword evidence="5" id="KW-0539">Nucleus</keyword>
<evidence type="ECO:0000256" key="3">
    <source>
        <dbReference type="ARBA" id="ARBA00022763"/>
    </source>
</evidence>
<accession>A0A067M8Q3</accession>
<feature type="region of interest" description="Disordered" evidence="6">
    <location>
        <begin position="37"/>
        <end position="59"/>
    </location>
</feature>
<dbReference type="PANTHER" id="PTHR23240:SF6">
    <property type="entry name" value="DNA CROSS-LINK REPAIR 1A PROTEIN"/>
    <property type="match status" value="1"/>
</dbReference>
<organism evidence="9 10">
    <name type="scientific">Botryobasidium botryosum (strain FD-172 SS1)</name>
    <dbReference type="NCBI Taxonomy" id="930990"/>
    <lineage>
        <taxon>Eukaryota</taxon>
        <taxon>Fungi</taxon>
        <taxon>Dikarya</taxon>
        <taxon>Basidiomycota</taxon>
        <taxon>Agaricomycotina</taxon>
        <taxon>Agaricomycetes</taxon>
        <taxon>Cantharellales</taxon>
        <taxon>Botryobasidiaceae</taxon>
        <taxon>Botryobasidium</taxon>
    </lineage>
</organism>
<dbReference type="STRING" id="930990.A0A067M8Q3"/>
<keyword evidence="3" id="KW-0227">DNA damage</keyword>
<sequence>MPKAAVAAAAVAGPSNAFATMMSSAAENQAWKEAEADFHGKSGSGSGGKGGQRGGGKRERRKAPFFKVMQGMPIAVDAFRYGKIPGVTAYLLTHAHADHYTNLSASWKNGPIYCSEATANLIKHMLRVDPKWVHPLPLDVPTVLPNTGGVEVTLIEANHCPGSTLFLFDGLQTVNAGDSEFHSSWVGSSKRFRYLHCGDFRASPRHAEHPAVKGKRLDLVYLDTTYLDPKYCFPPQKMVIDACAALAKRIVMGVNDVNAQEQVRPKLSSMNGWFKKPASMIDGKGKGKEVAREKGRTLVVVGTYKVGKERVVRAIAESLSSKIYCQGAQRAIVKCQDDPELQSMITSDPLEASVHMVPLGIIQVDRMETYLGTFKGAFTKLVGFRPTGWTYTPPAGVDLNPSIAQIISRDQARTFTSASLQPARGSTAKITLYGVPYSEHSSFFELTSFALSIEWVKMIATVNVGSESSRAKMQKWFEKWDGERKRKSVVIVPRTPDYW</sequence>
<dbReference type="Proteomes" id="UP000027195">
    <property type="component" value="Unassembled WGS sequence"/>
</dbReference>
<evidence type="ECO:0000256" key="4">
    <source>
        <dbReference type="ARBA" id="ARBA00023204"/>
    </source>
</evidence>
<dbReference type="GO" id="GO:0035312">
    <property type="term" value="F:5'-3' DNA exonuclease activity"/>
    <property type="evidence" value="ECO:0007669"/>
    <property type="project" value="TreeGrafter"/>
</dbReference>
<comment type="similarity">
    <text evidence="2">Belongs to the DNA repair metallo-beta-lactamase (DRMBL) family.</text>
</comment>
<dbReference type="EMBL" id="KL198054">
    <property type="protein sequence ID" value="KDQ11929.1"/>
    <property type="molecule type" value="Genomic_DNA"/>
</dbReference>
<dbReference type="PANTHER" id="PTHR23240">
    <property type="entry name" value="DNA CROSS-LINK REPAIR PROTEIN PSO2/SNM1-RELATED"/>
    <property type="match status" value="1"/>
</dbReference>
<evidence type="ECO:0008006" key="11">
    <source>
        <dbReference type="Google" id="ProtNLM"/>
    </source>
</evidence>
<evidence type="ECO:0000256" key="6">
    <source>
        <dbReference type="SAM" id="MobiDB-lite"/>
    </source>
</evidence>
<dbReference type="FunFam" id="3.40.50.12650:FF:000007">
    <property type="entry name" value="DNA cross-link repair 1A protein, variant"/>
    <property type="match status" value="1"/>
</dbReference>
<dbReference type="InterPro" id="IPR011084">
    <property type="entry name" value="DRMBL"/>
</dbReference>
<evidence type="ECO:0000313" key="10">
    <source>
        <dbReference type="Proteomes" id="UP000027195"/>
    </source>
</evidence>
<dbReference type="Pfam" id="PF07522">
    <property type="entry name" value="DRMBL"/>
    <property type="match status" value="1"/>
</dbReference>
<evidence type="ECO:0000256" key="5">
    <source>
        <dbReference type="ARBA" id="ARBA00023242"/>
    </source>
</evidence>
<feature type="compositionally biased region" description="Gly residues" evidence="6">
    <location>
        <begin position="42"/>
        <end position="54"/>
    </location>
</feature>
<dbReference type="Gene3D" id="3.60.15.10">
    <property type="entry name" value="Ribonuclease Z/Hydroxyacylglutathione hydrolase-like"/>
    <property type="match status" value="1"/>
</dbReference>
<proteinExistence type="inferred from homology"/>
<dbReference type="GO" id="GO:0006303">
    <property type="term" value="P:double-strand break repair via nonhomologous end joining"/>
    <property type="evidence" value="ECO:0007669"/>
    <property type="project" value="TreeGrafter"/>
</dbReference>
<gene>
    <name evidence="9" type="ORF">BOTBODRAFT_113798</name>
</gene>
<dbReference type="Gene3D" id="3.40.50.12650">
    <property type="match status" value="1"/>
</dbReference>
<name>A0A067M8Q3_BOTB1</name>
<keyword evidence="4" id="KW-0234">DNA repair</keyword>
<evidence type="ECO:0000259" key="8">
    <source>
        <dbReference type="Pfam" id="PF12706"/>
    </source>
</evidence>
<reference evidence="10" key="1">
    <citation type="journal article" date="2014" name="Proc. Natl. Acad. Sci. U.S.A.">
        <title>Extensive sampling of basidiomycete genomes demonstrates inadequacy of the white-rot/brown-rot paradigm for wood decay fungi.</title>
        <authorList>
            <person name="Riley R."/>
            <person name="Salamov A.A."/>
            <person name="Brown D.W."/>
            <person name="Nagy L.G."/>
            <person name="Floudas D."/>
            <person name="Held B.W."/>
            <person name="Levasseur A."/>
            <person name="Lombard V."/>
            <person name="Morin E."/>
            <person name="Otillar R."/>
            <person name="Lindquist E.A."/>
            <person name="Sun H."/>
            <person name="LaButti K.M."/>
            <person name="Schmutz J."/>
            <person name="Jabbour D."/>
            <person name="Luo H."/>
            <person name="Baker S.E."/>
            <person name="Pisabarro A.G."/>
            <person name="Walton J.D."/>
            <person name="Blanchette R.A."/>
            <person name="Henrissat B."/>
            <person name="Martin F."/>
            <person name="Cullen D."/>
            <person name="Hibbett D.S."/>
            <person name="Grigoriev I.V."/>
        </authorList>
    </citation>
    <scope>NUCLEOTIDE SEQUENCE [LARGE SCALE GENOMIC DNA]</scope>
    <source>
        <strain evidence="10">FD-172 SS1</strain>
    </source>
</reference>
<dbReference type="CDD" id="cd16273">
    <property type="entry name" value="SNM1A-1C-like_MBL-fold"/>
    <property type="match status" value="1"/>
</dbReference>
<dbReference type="FunCoup" id="A0A067M8Q3">
    <property type="interactions" value="362"/>
</dbReference>
<dbReference type="SUPFAM" id="SSF56281">
    <property type="entry name" value="Metallo-hydrolase/oxidoreductase"/>
    <property type="match status" value="1"/>
</dbReference>
<dbReference type="GO" id="GO:0005634">
    <property type="term" value="C:nucleus"/>
    <property type="evidence" value="ECO:0007669"/>
    <property type="project" value="UniProtKB-SubCell"/>
</dbReference>
<dbReference type="InParanoid" id="A0A067M8Q3"/>
<feature type="domain" description="DNA repair metallo-beta-lactamase" evidence="7">
    <location>
        <begin position="339"/>
        <end position="465"/>
    </location>
</feature>
<comment type="subcellular location">
    <subcellularLocation>
        <location evidence="1">Nucleus</location>
    </subcellularLocation>
</comment>
<evidence type="ECO:0000259" key="7">
    <source>
        <dbReference type="Pfam" id="PF07522"/>
    </source>
</evidence>
<dbReference type="AlphaFoldDB" id="A0A067M8Q3"/>
<keyword evidence="10" id="KW-1185">Reference proteome</keyword>
<protein>
    <recommendedName>
        <fullName evidence="11">DNA repair metallo-beta-lactamase domain-containing protein</fullName>
    </recommendedName>
</protein>
<dbReference type="GO" id="GO:0003684">
    <property type="term" value="F:damaged DNA binding"/>
    <property type="evidence" value="ECO:0007669"/>
    <property type="project" value="TreeGrafter"/>
</dbReference>
<evidence type="ECO:0000256" key="2">
    <source>
        <dbReference type="ARBA" id="ARBA00010304"/>
    </source>
</evidence>
<feature type="domain" description="Metallo-beta-lactamase" evidence="8">
    <location>
        <begin position="81"/>
        <end position="248"/>
    </location>
</feature>
<dbReference type="InterPro" id="IPR001279">
    <property type="entry name" value="Metallo-B-lactamas"/>
</dbReference>
<evidence type="ECO:0000313" key="9">
    <source>
        <dbReference type="EMBL" id="KDQ11929.1"/>
    </source>
</evidence>
<dbReference type="Pfam" id="PF12706">
    <property type="entry name" value="Lactamase_B_2"/>
    <property type="match status" value="1"/>
</dbReference>
<dbReference type="OrthoDB" id="262529at2759"/>
<dbReference type="InterPro" id="IPR036866">
    <property type="entry name" value="RibonucZ/Hydroxyglut_hydro"/>
</dbReference>